<dbReference type="AlphaFoldDB" id="A0AAV7SJY2"/>
<proteinExistence type="predicted"/>
<keyword evidence="3" id="KW-1185">Reference proteome</keyword>
<dbReference type="EMBL" id="JANPWB010000008">
    <property type="protein sequence ID" value="KAJ1164393.1"/>
    <property type="molecule type" value="Genomic_DNA"/>
</dbReference>
<gene>
    <name evidence="2" type="ORF">NDU88_004833</name>
</gene>
<comment type="caution">
    <text evidence="2">The sequence shown here is derived from an EMBL/GenBank/DDBJ whole genome shotgun (WGS) entry which is preliminary data.</text>
</comment>
<organism evidence="2 3">
    <name type="scientific">Pleurodeles waltl</name>
    <name type="common">Iberian ribbed newt</name>
    <dbReference type="NCBI Taxonomy" id="8319"/>
    <lineage>
        <taxon>Eukaryota</taxon>
        <taxon>Metazoa</taxon>
        <taxon>Chordata</taxon>
        <taxon>Craniata</taxon>
        <taxon>Vertebrata</taxon>
        <taxon>Euteleostomi</taxon>
        <taxon>Amphibia</taxon>
        <taxon>Batrachia</taxon>
        <taxon>Caudata</taxon>
        <taxon>Salamandroidea</taxon>
        <taxon>Salamandridae</taxon>
        <taxon>Pleurodelinae</taxon>
        <taxon>Pleurodeles</taxon>
    </lineage>
</organism>
<sequence length="81" mass="8844">MSYHLFQLELRLQHGLGPGGAPIVSRHLDLARGSLDGWSRRLLTTGVFGAHKSLGRRMAGTATRGSTGPESFDTIERNLEK</sequence>
<feature type="region of interest" description="Disordered" evidence="1">
    <location>
        <begin position="57"/>
        <end position="81"/>
    </location>
</feature>
<evidence type="ECO:0000313" key="2">
    <source>
        <dbReference type="EMBL" id="KAJ1164393.1"/>
    </source>
</evidence>
<name>A0AAV7SJY2_PLEWA</name>
<evidence type="ECO:0008006" key="4">
    <source>
        <dbReference type="Google" id="ProtNLM"/>
    </source>
</evidence>
<accession>A0AAV7SJY2</accession>
<reference evidence="2" key="1">
    <citation type="journal article" date="2022" name="bioRxiv">
        <title>Sequencing and chromosome-scale assembly of the giantPleurodeles waltlgenome.</title>
        <authorList>
            <person name="Brown T."/>
            <person name="Elewa A."/>
            <person name="Iarovenko S."/>
            <person name="Subramanian E."/>
            <person name="Araus A.J."/>
            <person name="Petzold A."/>
            <person name="Susuki M."/>
            <person name="Suzuki K.-i.T."/>
            <person name="Hayashi T."/>
            <person name="Toyoda A."/>
            <person name="Oliveira C."/>
            <person name="Osipova E."/>
            <person name="Leigh N.D."/>
            <person name="Simon A."/>
            <person name="Yun M.H."/>
        </authorList>
    </citation>
    <scope>NUCLEOTIDE SEQUENCE</scope>
    <source>
        <strain evidence="2">20211129_DDA</strain>
        <tissue evidence="2">Liver</tissue>
    </source>
</reference>
<evidence type="ECO:0000256" key="1">
    <source>
        <dbReference type="SAM" id="MobiDB-lite"/>
    </source>
</evidence>
<evidence type="ECO:0000313" key="3">
    <source>
        <dbReference type="Proteomes" id="UP001066276"/>
    </source>
</evidence>
<dbReference type="Proteomes" id="UP001066276">
    <property type="component" value="Chromosome 4_2"/>
</dbReference>
<protein>
    <recommendedName>
        <fullName evidence="4">Transposase</fullName>
    </recommendedName>
</protein>